<dbReference type="Gene3D" id="3.40.605.10">
    <property type="entry name" value="Aldehyde Dehydrogenase, Chain A, domain 1"/>
    <property type="match status" value="2"/>
</dbReference>
<dbReference type="EnsemblMetazoa" id="G11949.6">
    <property type="protein sequence ID" value="G11949.6:cds"/>
    <property type="gene ID" value="G11949"/>
</dbReference>
<dbReference type="Pfam" id="PF00171">
    <property type="entry name" value="Aldedh"/>
    <property type="match status" value="1"/>
</dbReference>
<comment type="function">
    <text evidence="3">Omega-crystallins are structural components of squids and octopi eye lens. Contains relatively little if any DHAL activity.</text>
</comment>
<evidence type="ECO:0000313" key="7">
    <source>
        <dbReference type="Proteomes" id="UP000005408"/>
    </source>
</evidence>
<evidence type="ECO:0000256" key="2">
    <source>
        <dbReference type="ARBA" id="ARBA00022613"/>
    </source>
</evidence>
<feature type="domain" description="Aldehyde dehydrogenase" evidence="5">
    <location>
        <begin position="195"/>
        <end position="384"/>
    </location>
</feature>
<protein>
    <recommendedName>
        <fullName evidence="4">Omega-crystallin</fullName>
    </recommendedName>
</protein>
<dbReference type="InterPro" id="IPR016162">
    <property type="entry name" value="Ald_DH_N"/>
</dbReference>
<comment type="similarity">
    <text evidence="1">Belongs to the aldehyde dehydrogenase family.</text>
</comment>
<evidence type="ECO:0000313" key="6">
    <source>
        <dbReference type="EnsemblMetazoa" id="G11949.6:cds"/>
    </source>
</evidence>
<name>A0A8W8I0U6_MAGGI</name>
<reference evidence="6" key="1">
    <citation type="submission" date="2022-08" db="UniProtKB">
        <authorList>
            <consortium name="EnsemblMetazoa"/>
        </authorList>
    </citation>
    <scope>IDENTIFICATION</scope>
    <source>
        <strain evidence="6">05x7-T-G4-1.051#20</strain>
    </source>
</reference>
<dbReference type="PANTHER" id="PTHR11699">
    <property type="entry name" value="ALDEHYDE DEHYDROGENASE-RELATED"/>
    <property type="match status" value="1"/>
</dbReference>
<keyword evidence="2" id="KW-0273">Eye lens protein</keyword>
<evidence type="ECO:0000259" key="5">
    <source>
        <dbReference type="Pfam" id="PF00171"/>
    </source>
</evidence>
<organism evidence="6 7">
    <name type="scientific">Magallana gigas</name>
    <name type="common">Pacific oyster</name>
    <name type="synonym">Crassostrea gigas</name>
    <dbReference type="NCBI Taxonomy" id="29159"/>
    <lineage>
        <taxon>Eukaryota</taxon>
        <taxon>Metazoa</taxon>
        <taxon>Spiralia</taxon>
        <taxon>Lophotrochozoa</taxon>
        <taxon>Mollusca</taxon>
        <taxon>Bivalvia</taxon>
        <taxon>Autobranchia</taxon>
        <taxon>Pteriomorphia</taxon>
        <taxon>Ostreida</taxon>
        <taxon>Ostreoidea</taxon>
        <taxon>Ostreidae</taxon>
        <taxon>Magallana</taxon>
    </lineage>
</organism>
<dbReference type="InterPro" id="IPR015590">
    <property type="entry name" value="Aldehyde_DH_dom"/>
</dbReference>
<evidence type="ECO:0000256" key="4">
    <source>
        <dbReference type="ARBA" id="ARBA00068070"/>
    </source>
</evidence>
<dbReference type="GO" id="GO:0016620">
    <property type="term" value="F:oxidoreductase activity, acting on the aldehyde or oxo group of donors, NAD or NADP as acceptor"/>
    <property type="evidence" value="ECO:0007669"/>
    <property type="project" value="InterPro"/>
</dbReference>
<evidence type="ECO:0000256" key="3">
    <source>
        <dbReference type="ARBA" id="ARBA00053286"/>
    </source>
</evidence>
<accession>A0A8W8I0U6</accession>
<dbReference type="Gene3D" id="3.40.309.10">
    <property type="entry name" value="Aldehyde Dehydrogenase, Chain A, domain 2"/>
    <property type="match status" value="1"/>
</dbReference>
<dbReference type="FunFam" id="3.40.309.10:FF:000001">
    <property type="entry name" value="Mitochondrial aldehyde dehydrogenase 2"/>
    <property type="match status" value="1"/>
</dbReference>
<evidence type="ECO:0000256" key="1">
    <source>
        <dbReference type="ARBA" id="ARBA00009986"/>
    </source>
</evidence>
<dbReference type="AlphaFoldDB" id="A0A8W8I0U6"/>
<dbReference type="InterPro" id="IPR016163">
    <property type="entry name" value="Ald_DH_C"/>
</dbReference>
<dbReference type="GO" id="GO:0005212">
    <property type="term" value="F:structural constituent of eye lens"/>
    <property type="evidence" value="ECO:0007669"/>
    <property type="project" value="UniProtKB-KW"/>
</dbReference>
<dbReference type="InterPro" id="IPR016161">
    <property type="entry name" value="Ald_DH/histidinol_DH"/>
</dbReference>
<keyword evidence="7" id="KW-1185">Reference proteome</keyword>
<proteinExistence type="inferred from homology"/>
<sequence length="393" mass="43328">MAQFPPPIRNPEVKFTKLFINNEFVDSVSGKTFPTINPTNGQKICDVSEGDKADIDKAVESAKAAFKLGSPWRRMDASKRGALLYKVAQLMERDAQYLGSLETLDNGKPYMNAFGEMMFSANMLKYYAGSADKVGGKTIPVDGDYMCYTRHEPVGICGAVIPWNYPVCMFALKLAPALACGNVIIFKPAEQTPCCVAGSRTFVHEKIYDKFVAKSRELAQQRTCGDPYEMTTKNGPQVDKEQYSKILELIDAGKKEGARVECGGEAAGGDGFFIKPTVFSGVQDNMRIAKEEIFGPVQQIFKFSSLDEVIERANATHYGLGAAIFTSNIDTAMMFVQGVRAGTVWVNCYNPPCYQAPFGGFKMSGLGREMGEYNLSQYQEIKTVMIKIPQKNS</sequence>
<dbReference type="FunFam" id="3.40.605.10:FF:000050">
    <property type="entry name" value="Aldehyde dehydrogenase, mitochondrial"/>
    <property type="match status" value="1"/>
</dbReference>
<dbReference type="SUPFAM" id="SSF53720">
    <property type="entry name" value="ALDH-like"/>
    <property type="match status" value="1"/>
</dbReference>
<dbReference type="Proteomes" id="UP000005408">
    <property type="component" value="Unassembled WGS sequence"/>
</dbReference>